<proteinExistence type="predicted"/>
<feature type="region of interest" description="Disordered" evidence="1">
    <location>
        <begin position="102"/>
        <end position="161"/>
    </location>
</feature>
<keyword evidence="3" id="KW-1185">Reference proteome</keyword>
<reference evidence="2" key="1">
    <citation type="submission" date="2023-03" db="EMBL/GenBank/DDBJ databases">
        <title>Massive genome expansion in bonnet fungi (Mycena s.s.) driven by repeated elements and novel gene families across ecological guilds.</title>
        <authorList>
            <consortium name="Lawrence Berkeley National Laboratory"/>
            <person name="Harder C.B."/>
            <person name="Miyauchi S."/>
            <person name="Viragh M."/>
            <person name="Kuo A."/>
            <person name="Thoen E."/>
            <person name="Andreopoulos B."/>
            <person name="Lu D."/>
            <person name="Skrede I."/>
            <person name="Drula E."/>
            <person name="Henrissat B."/>
            <person name="Morin E."/>
            <person name="Kohler A."/>
            <person name="Barry K."/>
            <person name="LaButti K."/>
            <person name="Morin E."/>
            <person name="Salamov A."/>
            <person name="Lipzen A."/>
            <person name="Mereny Z."/>
            <person name="Hegedus B."/>
            <person name="Baldrian P."/>
            <person name="Stursova M."/>
            <person name="Weitz H."/>
            <person name="Taylor A."/>
            <person name="Grigoriev I.V."/>
            <person name="Nagy L.G."/>
            <person name="Martin F."/>
            <person name="Kauserud H."/>
        </authorList>
    </citation>
    <scope>NUCLEOTIDE SEQUENCE</scope>
    <source>
        <strain evidence="2">CBHHK067</strain>
    </source>
</reference>
<gene>
    <name evidence="2" type="ORF">B0H17DRAFT_1150022</name>
</gene>
<feature type="region of interest" description="Disordered" evidence="1">
    <location>
        <begin position="398"/>
        <end position="417"/>
    </location>
</feature>
<feature type="compositionally biased region" description="Basic and acidic residues" evidence="1">
    <location>
        <begin position="401"/>
        <end position="413"/>
    </location>
</feature>
<dbReference type="AlphaFoldDB" id="A0AAD7FPZ6"/>
<sequence>MEDLLNWTPRSVHWPVADFQIVGHPLIPSPMSLKMVPDDPTRCVGRAADGTQCICKRCSQKSVVDGRTICDNCGHIESAHPEPQIGAGSLIRQFRDTGRLSITSKSSTPLSPKATAEEAQTETNSNLRKKKRKPATDTEPPSKKRAKHKESTKQPKGENIEVGHVAALVYGMNGSPGNPTLKQTKAPNKKDINFMVQHGLAKRATPDHPIIFNTSWDTERCTRFFRTLLPHLSSHLDSHPPKADPTASLAVQEQQWLAVIKTNQSVSLSGEELPTGADLAFNCKTRGIGISDRILYIATKIKVSSDRYVDWDIESDSEGPEAEENFDMLDDSDASPQKPTAKSRGKAKAEASGTPEKNKIVASVVKVENPEPSLPDMKLAAKMCTRLDTKTIKWNTVHIPHSSDDERPDHIEVSDDDEAELPHASALLASAQPSSSKISSSQASLDLPSFGALNQSFSPEHSIFTEDDFDFASLPPSPPSNSSGWASTSSGASTSSQIAATSLPSFASYAPPPVSTFTPSWSVSSTATPSMPASAPPIPPAAPTPAPLPTPIISTSTSGAAGGSLRPAPFFKRGGKSKGVSNPWKQSS</sequence>
<feature type="compositionally biased region" description="Low complexity" evidence="1">
    <location>
        <begin position="480"/>
        <end position="497"/>
    </location>
</feature>
<protein>
    <submittedName>
        <fullName evidence="2">Uncharacterized protein</fullName>
    </submittedName>
</protein>
<feature type="compositionally biased region" description="Low complexity" evidence="1">
    <location>
        <begin position="522"/>
        <end position="533"/>
    </location>
</feature>
<dbReference type="Proteomes" id="UP001221757">
    <property type="component" value="Unassembled WGS sequence"/>
</dbReference>
<organism evidence="2 3">
    <name type="scientific">Mycena rosella</name>
    <name type="common">Pink bonnet</name>
    <name type="synonym">Agaricus rosellus</name>
    <dbReference type="NCBI Taxonomy" id="1033263"/>
    <lineage>
        <taxon>Eukaryota</taxon>
        <taxon>Fungi</taxon>
        <taxon>Dikarya</taxon>
        <taxon>Basidiomycota</taxon>
        <taxon>Agaricomycotina</taxon>
        <taxon>Agaricomycetes</taxon>
        <taxon>Agaricomycetidae</taxon>
        <taxon>Agaricales</taxon>
        <taxon>Marasmiineae</taxon>
        <taxon>Mycenaceae</taxon>
        <taxon>Mycena</taxon>
    </lineage>
</organism>
<feature type="region of interest" description="Disordered" evidence="1">
    <location>
        <begin position="316"/>
        <end position="357"/>
    </location>
</feature>
<feature type="region of interest" description="Disordered" evidence="1">
    <location>
        <begin position="468"/>
        <end position="497"/>
    </location>
</feature>
<evidence type="ECO:0000256" key="1">
    <source>
        <dbReference type="SAM" id="MobiDB-lite"/>
    </source>
</evidence>
<feature type="region of interest" description="Disordered" evidence="1">
    <location>
        <begin position="518"/>
        <end position="588"/>
    </location>
</feature>
<evidence type="ECO:0000313" key="2">
    <source>
        <dbReference type="EMBL" id="KAJ7632045.1"/>
    </source>
</evidence>
<feature type="compositionally biased region" description="Pro residues" evidence="1">
    <location>
        <begin position="534"/>
        <end position="550"/>
    </location>
</feature>
<name>A0AAD7FPZ6_MYCRO</name>
<comment type="caution">
    <text evidence="2">The sequence shown here is derived from an EMBL/GenBank/DDBJ whole genome shotgun (WGS) entry which is preliminary data.</text>
</comment>
<dbReference type="EMBL" id="JARKIE010000497">
    <property type="protein sequence ID" value="KAJ7632045.1"/>
    <property type="molecule type" value="Genomic_DNA"/>
</dbReference>
<feature type="compositionally biased region" description="Acidic residues" evidence="1">
    <location>
        <begin position="316"/>
        <end position="333"/>
    </location>
</feature>
<feature type="compositionally biased region" description="Basic and acidic residues" evidence="1">
    <location>
        <begin position="149"/>
        <end position="161"/>
    </location>
</feature>
<feature type="compositionally biased region" description="Polar residues" evidence="1">
    <location>
        <begin position="579"/>
        <end position="588"/>
    </location>
</feature>
<evidence type="ECO:0000313" key="3">
    <source>
        <dbReference type="Proteomes" id="UP001221757"/>
    </source>
</evidence>
<accession>A0AAD7FPZ6</accession>